<dbReference type="GO" id="GO:0006882">
    <property type="term" value="P:intracellular zinc ion homeostasis"/>
    <property type="evidence" value="ECO:0007669"/>
    <property type="project" value="TreeGrafter"/>
</dbReference>
<feature type="transmembrane region" description="Helical" evidence="5">
    <location>
        <begin position="153"/>
        <end position="173"/>
    </location>
</feature>
<protein>
    <submittedName>
        <fullName evidence="6">Zinc and cadmium transporter</fullName>
    </submittedName>
</protein>
<keyword evidence="4 5" id="KW-0472">Membrane</keyword>
<feature type="transmembrane region" description="Helical" evidence="5">
    <location>
        <begin position="22"/>
        <end position="41"/>
    </location>
</feature>
<gene>
    <name evidence="6" type="ORF">SAMN05216369_2453</name>
</gene>
<dbReference type="EMBL" id="FRAQ01000002">
    <property type="protein sequence ID" value="SHK61210.1"/>
    <property type="molecule type" value="Genomic_DNA"/>
</dbReference>
<reference evidence="7" key="1">
    <citation type="submission" date="2016-11" db="EMBL/GenBank/DDBJ databases">
        <authorList>
            <person name="Varghese N."/>
            <person name="Submissions S."/>
        </authorList>
    </citation>
    <scope>NUCLEOTIDE SEQUENCE [LARGE SCALE GENOMIC DNA]</scope>
    <source>
        <strain evidence="7">CGMCC 1.10835</strain>
    </source>
</reference>
<dbReference type="STRING" id="564117.SAMN05216369_2453"/>
<dbReference type="PANTHER" id="PTHR16950:SF16">
    <property type="entry name" value="ZINC TRANSPORTER ZIP13"/>
    <property type="match status" value="1"/>
</dbReference>
<feature type="transmembrane region" description="Helical" evidence="5">
    <location>
        <begin position="212"/>
        <end position="231"/>
    </location>
</feature>
<keyword evidence="2 5" id="KW-0812">Transmembrane</keyword>
<proteinExistence type="predicted"/>
<sequence>MSAIAMIGSVTLILKPATLEKILLPLVAFAAGSLIGGAFFHMIPAAFAVDLDVLEIGMMVVAGFTTFFILEQFLHWHHCHRDQVDCKQPLTYLILIGDALHNFLGGLAIAGIFLIDVRAGIAAWLAAAAHEIPQELGDFGVLVHGGWEKKRALLFNVLSGLTFLIGGLVAYGLSFKVDIAWLIPFAAGNFIYIGASDLVPEVHRHGDSNIKTSILHLVSFVMGLALLLLAAP</sequence>
<keyword evidence="3 5" id="KW-1133">Transmembrane helix</keyword>
<dbReference type="OrthoDB" id="9806593at2"/>
<evidence type="ECO:0000256" key="3">
    <source>
        <dbReference type="ARBA" id="ARBA00022989"/>
    </source>
</evidence>
<feature type="transmembrane region" description="Helical" evidence="5">
    <location>
        <begin position="90"/>
        <end position="115"/>
    </location>
</feature>
<evidence type="ECO:0000313" key="7">
    <source>
        <dbReference type="Proteomes" id="UP000184497"/>
    </source>
</evidence>
<dbReference type="Pfam" id="PF02535">
    <property type="entry name" value="Zip"/>
    <property type="match status" value="1"/>
</dbReference>
<dbReference type="PANTHER" id="PTHR16950">
    <property type="entry name" value="ZINC TRANSPORTER SLC39A7 HISTIDINE-RICH MEMBRANE PROTEIN KE4"/>
    <property type="match status" value="1"/>
</dbReference>
<evidence type="ECO:0000256" key="1">
    <source>
        <dbReference type="ARBA" id="ARBA00004141"/>
    </source>
</evidence>
<accession>A0A1M6TWE6</accession>
<name>A0A1M6TWE6_9GAMM</name>
<comment type="subcellular location">
    <subcellularLocation>
        <location evidence="1">Membrane</location>
        <topology evidence="1">Multi-pass membrane protein</topology>
    </subcellularLocation>
</comment>
<evidence type="ECO:0000313" key="6">
    <source>
        <dbReference type="EMBL" id="SHK61210.1"/>
    </source>
</evidence>
<dbReference type="GO" id="GO:0005385">
    <property type="term" value="F:zinc ion transmembrane transporter activity"/>
    <property type="evidence" value="ECO:0007669"/>
    <property type="project" value="TreeGrafter"/>
</dbReference>
<feature type="transmembrane region" description="Helical" evidence="5">
    <location>
        <begin position="53"/>
        <end position="70"/>
    </location>
</feature>
<dbReference type="RefSeq" id="WP_139248784.1">
    <property type="nucleotide sequence ID" value="NZ_FRAQ01000002.1"/>
</dbReference>
<evidence type="ECO:0000256" key="5">
    <source>
        <dbReference type="SAM" id="Phobius"/>
    </source>
</evidence>
<feature type="transmembrane region" description="Helical" evidence="5">
    <location>
        <begin position="179"/>
        <end position="200"/>
    </location>
</feature>
<evidence type="ECO:0000256" key="4">
    <source>
        <dbReference type="ARBA" id="ARBA00023136"/>
    </source>
</evidence>
<evidence type="ECO:0000256" key="2">
    <source>
        <dbReference type="ARBA" id="ARBA00022692"/>
    </source>
</evidence>
<dbReference type="InterPro" id="IPR003689">
    <property type="entry name" value="ZIP"/>
</dbReference>
<dbReference type="AlphaFoldDB" id="A0A1M6TWE6"/>
<organism evidence="6 7">
    <name type="scientific">Marinobacter antarcticus</name>
    <dbReference type="NCBI Taxonomy" id="564117"/>
    <lineage>
        <taxon>Bacteria</taxon>
        <taxon>Pseudomonadati</taxon>
        <taxon>Pseudomonadota</taxon>
        <taxon>Gammaproteobacteria</taxon>
        <taxon>Pseudomonadales</taxon>
        <taxon>Marinobacteraceae</taxon>
        <taxon>Marinobacter</taxon>
    </lineage>
</organism>
<dbReference type="GO" id="GO:0016020">
    <property type="term" value="C:membrane"/>
    <property type="evidence" value="ECO:0007669"/>
    <property type="project" value="UniProtKB-SubCell"/>
</dbReference>
<keyword evidence="7" id="KW-1185">Reference proteome</keyword>
<dbReference type="Proteomes" id="UP000184497">
    <property type="component" value="Unassembled WGS sequence"/>
</dbReference>